<dbReference type="SMART" id="SM00298">
    <property type="entry name" value="CHROMO"/>
    <property type="match status" value="1"/>
</dbReference>
<dbReference type="GeneID" id="36573068"/>
<dbReference type="SMART" id="SM00300">
    <property type="entry name" value="ChSh"/>
    <property type="match status" value="1"/>
</dbReference>
<evidence type="ECO:0000256" key="2">
    <source>
        <dbReference type="ARBA" id="ARBA00011353"/>
    </source>
</evidence>
<evidence type="ECO:0000259" key="5">
    <source>
        <dbReference type="PROSITE" id="PS50013"/>
    </source>
</evidence>
<dbReference type="Proteomes" id="UP000241818">
    <property type="component" value="Unassembled WGS sequence"/>
</dbReference>
<keyword evidence="7" id="KW-1185">Reference proteome</keyword>
<evidence type="ECO:0000256" key="4">
    <source>
        <dbReference type="SAM" id="MobiDB-lite"/>
    </source>
</evidence>
<comment type="subcellular location">
    <subcellularLocation>
        <location evidence="1">Nucleus</location>
    </subcellularLocation>
</comment>
<dbReference type="InterPro" id="IPR023780">
    <property type="entry name" value="Chromo_domain"/>
</dbReference>
<dbReference type="Pfam" id="PF00385">
    <property type="entry name" value="Chromo"/>
    <property type="match status" value="1"/>
</dbReference>
<dbReference type="InterPro" id="IPR000953">
    <property type="entry name" value="Chromo/chromo_shadow_dom"/>
</dbReference>
<reference evidence="6 7" key="1">
    <citation type="journal article" date="2018" name="New Phytol.">
        <title>Comparative genomics and transcriptomics depict ericoid mycorrhizal fungi as versatile saprotrophs and plant mutualists.</title>
        <authorList>
            <person name="Martino E."/>
            <person name="Morin E."/>
            <person name="Grelet G.A."/>
            <person name="Kuo A."/>
            <person name="Kohler A."/>
            <person name="Daghino S."/>
            <person name="Barry K.W."/>
            <person name="Cichocki N."/>
            <person name="Clum A."/>
            <person name="Dockter R.B."/>
            <person name="Hainaut M."/>
            <person name="Kuo R.C."/>
            <person name="LaButti K."/>
            <person name="Lindahl B.D."/>
            <person name="Lindquist E.A."/>
            <person name="Lipzen A."/>
            <person name="Khouja H.R."/>
            <person name="Magnuson J."/>
            <person name="Murat C."/>
            <person name="Ohm R.A."/>
            <person name="Singer S.W."/>
            <person name="Spatafora J.W."/>
            <person name="Wang M."/>
            <person name="Veneault-Fourrey C."/>
            <person name="Henrissat B."/>
            <person name="Grigoriev I.V."/>
            <person name="Martin F.M."/>
            <person name="Perotto S."/>
        </authorList>
    </citation>
    <scope>NUCLEOTIDE SEQUENCE [LARGE SCALE GENOMIC DNA]</scope>
    <source>
        <strain evidence="6 7">ATCC 22711</strain>
    </source>
</reference>
<feature type="region of interest" description="Disordered" evidence="4">
    <location>
        <begin position="1"/>
        <end position="63"/>
    </location>
</feature>
<organism evidence="6 7">
    <name type="scientific">Amorphotheca resinae ATCC 22711</name>
    <dbReference type="NCBI Taxonomy" id="857342"/>
    <lineage>
        <taxon>Eukaryota</taxon>
        <taxon>Fungi</taxon>
        <taxon>Dikarya</taxon>
        <taxon>Ascomycota</taxon>
        <taxon>Pezizomycotina</taxon>
        <taxon>Leotiomycetes</taxon>
        <taxon>Helotiales</taxon>
        <taxon>Amorphothecaceae</taxon>
        <taxon>Amorphotheca</taxon>
    </lineage>
</organism>
<dbReference type="Pfam" id="PF01393">
    <property type="entry name" value="Chromo_shadow"/>
    <property type="match status" value="1"/>
</dbReference>
<dbReference type="InterPro" id="IPR016197">
    <property type="entry name" value="Chromo-like_dom_sf"/>
</dbReference>
<dbReference type="InterPro" id="IPR008251">
    <property type="entry name" value="Chromo_shadow_dom"/>
</dbReference>
<dbReference type="GO" id="GO:0006338">
    <property type="term" value="P:chromatin remodeling"/>
    <property type="evidence" value="ECO:0007669"/>
    <property type="project" value="UniProtKB-ARBA"/>
</dbReference>
<comment type="subunit">
    <text evidence="2">Component of the NuA4 histone acetyltransferase complex.</text>
</comment>
<dbReference type="CDD" id="cd18657">
    <property type="entry name" value="CSD_Swi6"/>
    <property type="match status" value="1"/>
</dbReference>
<evidence type="ECO:0000313" key="6">
    <source>
        <dbReference type="EMBL" id="PSS18461.1"/>
    </source>
</evidence>
<dbReference type="AlphaFoldDB" id="A0A2T3B1M9"/>
<dbReference type="CDD" id="cd00024">
    <property type="entry name" value="CD_CSD"/>
    <property type="match status" value="1"/>
</dbReference>
<feature type="domain" description="Chromo" evidence="5">
    <location>
        <begin position="66"/>
        <end position="127"/>
    </location>
</feature>
<keyword evidence="3" id="KW-0539">Nucleus</keyword>
<accession>A0A2T3B1M9</accession>
<dbReference type="STRING" id="857342.A0A2T3B1M9"/>
<proteinExistence type="predicted"/>
<feature type="compositionally biased region" description="Acidic residues" evidence="4">
    <location>
        <begin position="50"/>
        <end position="63"/>
    </location>
</feature>
<dbReference type="EMBL" id="KZ679011">
    <property type="protein sequence ID" value="PSS18461.1"/>
    <property type="molecule type" value="Genomic_DNA"/>
</dbReference>
<sequence>MPPQIIDDVRSEASEEEIASKPQTPATVDKKGKGKAAADEEEELLRVESEDSNEEDEDEEIGEDEYVVEAITDHVIDEDGNLFFEVKWEGFEKKSERTMEPEENLETASKIVNEYLARVGGREALMEAWREKKAAAAAKKGKKRSRASDANGSSNGTAKRGRKSSTHPATETPPASAKKAEFKPPSGSWEEEVTGIDACEGAEGNVIVYLTWKGGHKSQHPLSQIYKRCPQRMLKFYESHLVFKKNDDGA</sequence>
<dbReference type="Gene3D" id="2.40.50.40">
    <property type="match status" value="2"/>
</dbReference>
<dbReference type="SUPFAM" id="SSF54160">
    <property type="entry name" value="Chromo domain-like"/>
    <property type="match status" value="2"/>
</dbReference>
<evidence type="ECO:0000313" key="7">
    <source>
        <dbReference type="Proteomes" id="UP000241818"/>
    </source>
</evidence>
<protein>
    <recommendedName>
        <fullName evidence="5">Chromo domain-containing protein</fullName>
    </recommendedName>
</protein>
<dbReference type="RefSeq" id="XP_024720813.1">
    <property type="nucleotide sequence ID" value="XM_024864987.1"/>
</dbReference>
<dbReference type="InParanoid" id="A0A2T3B1M9"/>
<evidence type="ECO:0000256" key="1">
    <source>
        <dbReference type="ARBA" id="ARBA00004123"/>
    </source>
</evidence>
<dbReference type="PANTHER" id="PTHR22812">
    <property type="entry name" value="CHROMOBOX PROTEIN"/>
    <property type="match status" value="1"/>
</dbReference>
<feature type="region of interest" description="Disordered" evidence="4">
    <location>
        <begin position="135"/>
        <end position="192"/>
    </location>
</feature>
<dbReference type="GO" id="GO:0005634">
    <property type="term" value="C:nucleus"/>
    <property type="evidence" value="ECO:0007669"/>
    <property type="project" value="UniProtKB-SubCell"/>
</dbReference>
<name>A0A2T3B1M9_AMORE</name>
<dbReference type="OrthoDB" id="433924at2759"/>
<dbReference type="PROSITE" id="PS50013">
    <property type="entry name" value="CHROMO_2"/>
    <property type="match status" value="1"/>
</dbReference>
<gene>
    <name evidence="6" type="ORF">M430DRAFT_239677</name>
</gene>
<evidence type="ECO:0000256" key="3">
    <source>
        <dbReference type="ARBA" id="ARBA00023242"/>
    </source>
</evidence>
<dbReference type="InterPro" id="IPR051219">
    <property type="entry name" value="Heterochromatin_chromo-domain"/>
</dbReference>